<dbReference type="CDD" id="cd05918">
    <property type="entry name" value="A_NRPS_SidN3_like"/>
    <property type="match status" value="1"/>
</dbReference>
<keyword evidence="3" id="KW-0436">Ligase</keyword>
<feature type="compositionally biased region" description="Polar residues" evidence="5">
    <location>
        <begin position="1959"/>
        <end position="1980"/>
    </location>
</feature>
<dbReference type="InterPro" id="IPR000873">
    <property type="entry name" value="AMP-dep_synth/lig_dom"/>
</dbReference>
<accession>W9Y8T2</accession>
<dbReference type="Gene3D" id="3.30.559.10">
    <property type="entry name" value="Chloramphenicol acetyltransferase-like domain"/>
    <property type="match status" value="2"/>
</dbReference>
<dbReference type="SMART" id="SM00823">
    <property type="entry name" value="PKS_PP"/>
    <property type="match status" value="2"/>
</dbReference>
<dbReference type="FunFam" id="3.30.559.30:FF:000003">
    <property type="entry name" value="Nonribosomal peptide synthase SidD"/>
    <property type="match status" value="1"/>
</dbReference>
<dbReference type="PANTHER" id="PTHR45527">
    <property type="entry name" value="NONRIBOSOMAL PEPTIDE SYNTHETASE"/>
    <property type="match status" value="1"/>
</dbReference>
<dbReference type="NCBIfam" id="TIGR01733">
    <property type="entry name" value="AA-adenyl-dom"/>
    <property type="match status" value="1"/>
</dbReference>
<proteinExistence type="inferred from homology"/>
<feature type="region of interest" description="Disordered" evidence="5">
    <location>
        <begin position="1956"/>
        <end position="2034"/>
    </location>
</feature>
<keyword evidence="2" id="KW-0597">Phosphoprotein</keyword>
<evidence type="ECO:0000256" key="1">
    <source>
        <dbReference type="ARBA" id="ARBA00022450"/>
    </source>
</evidence>
<dbReference type="Pfam" id="PF00668">
    <property type="entry name" value="Condensation"/>
    <property type="match status" value="2"/>
</dbReference>
<dbReference type="InterPro" id="IPR001242">
    <property type="entry name" value="Condensation_dom"/>
</dbReference>
<dbReference type="Gene3D" id="3.30.300.30">
    <property type="match status" value="1"/>
</dbReference>
<dbReference type="PANTHER" id="PTHR45527:SF3">
    <property type="entry name" value="SIDEROPHORE SYNTHETASE (EUROFUNG)"/>
    <property type="match status" value="1"/>
</dbReference>
<evidence type="ECO:0000256" key="2">
    <source>
        <dbReference type="ARBA" id="ARBA00022553"/>
    </source>
</evidence>
<keyword evidence="8" id="KW-1185">Reference proteome</keyword>
<dbReference type="InterPro" id="IPR023213">
    <property type="entry name" value="CAT-like_dom_sf"/>
</dbReference>
<dbReference type="OrthoDB" id="416786at2759"/>
<sequence length="2034" mass="223663">MANHVEGSEGSQKPNHDTIYPGDDEWENVPFFEFPLLSGKSIQEQIEFLLLAWTLLLYRGSFVRDDDSFSWGLYDGGSSPARQLGTTRLDNLISRDGSSISDVLRSIRGLSSQPQLQSWSEWKDNALFLETGDLASQPKSNQTSSFGIEVRLVDNRLHVRPSREGTSLSTEMADFEIRAFVDILQSVLLNQDQSVTAALSLGEQELARLWKWNEDVPPAIERCTHDIIAERMAEHPEKQAVVSWDGELTYSQLDRLSGHLAVQLSQVGVGLGTSVPLCFEKSMWTVVALLAVMRAGGTFVLTDPQQPEGRLSTIAAEVNAQVVVTSQKQAELGSRIAPHAKTIVVAPELLRLGEQPAPSSLQPVPASTLLYIIFTSGSTGKPKGVMISHENFTTGAIPRAEAVGYKPHSRVLDFPSYAFDVSIDCMLCTLANGGCICVPSDDQRVNDLSGAIKSMNVNMAHMTPSVARLLSPDAFSSLEVLGLGGESLSSGDAAAWSKTTKLVIAYGPSECTVGCTINNEIDVTRPYTSIGKGVGGVTWITDPEDHDILTPVGAVGELLIEGSIVGVGYLNDPERTAQVFIEDPTWLLAGSKSAPGRHGRLYKTGDLVKYDPAGSGNLVFVGRKDRQVKLRGQRVELAEIEHHILKKLPEGASVAAEVITPGGKDREPSLVAFIAEQKDKQPPNSEGQSGETISFSNELRQLLPAMEKYLATELPIYMVPTAYIPLPAMPLLVSCKIDRKRLQGIGLAMTPQQLAKFRMEVSDNHEPQTQEEHILQGIWKQLLASEADIGVKGNFFALGGDSLKAMKLVAAARTEGLSLTVAQIFANPSLSRMAATAGRVSSTPETEIPPFSLLDNSWRAEDAQRAVASLCKLLPSAIEDVFPCTPLQEGLMALSAKVSDAYIAQRVVDLKDLQTAHLLKAAFETVATTSPILRTRIVQVPGHGLMQVVVKGKLPWSSSKSLEEYLQDDRDRPMGLSDALARFGLVVDEQKSKVHVVLTIHHALYDGWSMPLIIDRVNKAYRGLQTGQPTAFKSFIKYLNDGDRPSSAAFWREQLHGATGQQFPVIPFPGYQPRADSLLEHYVQFPSSVSSSTTVATAIRAAWALVAARYTSEESAVFGETLTGRNAPIPGIAEIEGPLITTVPTRIHVDRNMRVADYLQSVHEHTVLRIAHEHMGLQHIRRLSADAREACELRTGMVLHPNADGEEREAGTATECPADGFVPVNDIEAAQEALKFNSYALMLVCSLDSRGFLTMASFDSKTVDAGQMQKVLEDFGRTVQELCQDTNLLLSDLDIMKAPSPVDLLPLSELGVQSLPQAGDQAIREVHENVKRTWIVDPTHLNQLLPPGAVGELLLESVTELPFTSIDKPGWLLESSASGTAERTTLYNTAHRAKYNSNGSIVILGHSNEKSDLAKTEQPQISRSNGTSLPMTARRQQLRRLWSRILGIPEDEIGPESSFFALGGDSIGVMKLVSEARLDGLELTVAEVFRSRVLSEMADNMKQLVPQQSVSKAAAPFSALNTDDVEGFISQAILPVLKQPTWKITDVLPARPLQEIAVRGTTQLPRYSARYELFYLDTAIDRERMFRSCQELIARNEILRTVFATYQETCYAVVLKDLEAPIVEYEIEGDLEGFTKKLCALDIQTRMPEGTPFVKFFFVQGENGRSCLILKISHAQYDEICLPRLLHQLAALYEQKPVPDSLPFSSYVYHVLQENIPKSIDYWRNLLKGSSLTVLRPEISLKSKNPAAVSRTFDISGRNKDITVATLPTAAWALCLAHRLSLQDVTFGEVVSGRNVGLPNCDAVMGPTWQYIPVRVKFDHDWKAIDLLNFVQQQHIDSTRFEGMGLKEIVRECTDWPKSIDWFDSVVHQDVEHVENLSFLSANSRMETFYPHLEPLREWKIQAYLKGDSLTLEIVTFEDWLDVGRSLLDDLGACLEQLVNEPDSALFQPAANGDALQNRMPQANGTSAPNEKTTSNSETSIGGEPCLIHGTDDIKDNSTQNGSVPASKGTNGREHDEGLNFPQKVKSWFPNFRQ</sequence>
<dbReference type="GO" id="GO:0016874">
    <property type="term" value="F:ligase activity"/>
    <property type="evidence" value="ECO:0007669"/>
    <property type="project" value="UniProtKB-KW"/>
</dbReference>
<feature type="domain" description="Carrier" evidence="6">
    <location>
        <begin position="766"/>
        <end position="841"/>
    </location>
</feature>
<feature type="compositionally biased region" description="Polar residues" evidence="5">
    <location>
        <begin position="1997"/>
        <end position="2010"/>
    </location>
</feature>
<dbReference type="FunFam" id="1.10.1200.10:FF:000005">
    <property type="entry name" value="Nonribosomal peptide synthetase 1"/>
    <property type="match status" value="1"/>
</dbReference>
<dbReference type="EMBL" id="AMWN01000011">
    <property type="protein sequence ID" value="EXJ78804.1"/>
    <property type="molecule type" value="Genomic_DNA"/>
</dbReference>
<dbReference type="SUPFAM" id="SSF56801">
    <property type="entry name" value="Acetyl-CoA synthetase-like"/>
    <property type="match status" value="1"/>
</dbReference>
<evidence type="ECO:0000256" key="5">
    <source>
        <dbReference type="SAM" id="MobiDB-lite"/>
    </source>
</evidence>
<dbReference type="InterPro" id="IPR010071">
    <property type="entry name" value="AA_adenyl_dom"/>
</dbReference>
<evidence type="ECO:0000313" key="8">
    <source>
        <dbReference type="Proteomes" id="UP000019484"/>
    </source>
</evidence>
<evidence type="ECO:0000259" key="6">
    <source>
        <dbReference type="PROSITE" id="PS50075"/>
    </source>
</evidence>
<dbReference type="InterPro" id="IPR006162">
    <property type="entry name" value="Ppantetheine_attach_site"/>
</dbReference>
<dbReference type="eggNOG" id="KOG1178">
    <property type="taxonomic scope" value="Eukaryota"/>
</dbReference>
<dbReference type="InterPro" id="IPR056896">
    <property type="entry name" value="SIDD_N"/>
</dbReference>
<dbReference type="Pfam" id="PF00550">
    <property type="entry name" value="PP-binding"/>
    <property type="match status" value="2"/>
</dbReference>
<dbReference type="InterPro" id="IPR020806">
    <property type="entry name" value="PKS_PP-bd"/>
</dbReference>
<dbReference type="SUPFAM" id="SSF52777">
    <property type="entry name" value="CoA-dependent acyltransferases"/>
    <property type="match status" value="4"/>
</dbReference>
<dbReference type="GO" id="GO:0005737">
    <property type="term" value="C:cytoplasm"/>
    <property type="evidence" value="ECO:0007669"/>
    <property type="project" value="TreeGrafter"/>
</dbReference>
<dbReference type="InterPro" id="IPR036736">
    <property type="entry name" value="ACP-like_sf"/>
</dbReference>
<dbReference type="Gene3D" id="3.40.50.12780">
    <property type="entry name" value="N-terminal domain of ligase-like"/>
    <property type="match status" value="1"/>
</dbReference>
<feature type="domain" description="Carrier" evidence="6">
    <location>
        <begin position="1429"/>
        <end position="1505"/>
    </location>
</feature>
<dbReference type="PROSITE" id="PS00455">
    <property type="entry name" value="AMP_BINDING"/>
    <property type="match status" value="1"/>
</dbReference>
<dbReference type="GO" id="GO:0031177">
    <property type="term" value="F:phosphopantetheine binding"/>
    <property type="evidence" value="ECO:0007669"/>
    <property type="project" value="InterPro"/>
</dbReference>
<dbReference type="Pfam" id="PF00501">
    <property type="entry name" value="AMP-binding"/>
    <property type="match status" value="1"/>
</dbReference>
<comment type="caution">
    <text evidence="7">The sequence shown here is derived from an EMBL/GenBank/DDBJ whole genome shotgun (WGS) entry which is preliminary data.</text>
</comment>
<dbReference type="GeneID" id="19164051"/>
<dbReference type="GO" id="GO:0044550">
    <property type="term" value="P:secondary metabolite biosynthetic process"/>
    <property type="evidence" value="ECO:0007669"/>
    <property type="project" value="TreeGrafter"/>
</dbReference>
<organism evidence="7 8">
    <name type="scientific">Capronia coronata CBS 617.96</name>
    <dbReference type="NCBI Taxonomy" id="1182541"/>
    <lineage>
        <taxon>Eukaryota</taxon>
        <taxon>Fungi</taxon>
        <taxon>Dikarya</taxon>
        <taxon>Ascomycota</taxon>
        <taxon>Pezizomycotina</taxon>
        <taxon>Eurotiomycetes</taxon>
        <taxon>Chaetothyriomycetidae</taxon>
        <taxon>Chaetothyriales</taxon>
        <taxon>Herpotrichiellaceae</taxon>
        <taxon>Capronia</taxon>
    </lineage>
</organism>
<dbReference type="Pfam" id="PF24895">
    <property type="entry name" value="SIDD_N"/>
    <property type="match status" value="1"/>
</dbReference>
<dbReference type="FunFam" id="3.40.50.12780:FF:000014">
    <property type="entry name" value="Nonribosomal peptide synthetase 1"/>
    <property type="match status" value="1"/>
</dbReference>
<evidence type="ECO:0000256" key="4">
    <source>
        <dbReference type="ARBA" id="ARBA00029454"/>
    </source>
</evidence>
<protein>
    <recommendedName>
        <fullName evidence="6">Carrier domain-containing protein</fullName>
    </recommendedName>
</protein>
<dbReference type="SUPFAM" id="SSF47336">
    <property type="entry name" value="ACP-like"/>
    <property type="match status" value="2"/>
</dbReference>
<dbReference type="HOGENOM" id="CLU_000022_60_2_1"/>
<dbReference type="InterPro" id="IPR045851">
    <property type="entry name" value="AMP-bd_C_sf"/>
</dbReference>
<keyword evidence="1" id="KW-0596">Phosphopantetheine</keyword>
<evidence type="ECO:0000313" key="7">
    <source>
        <dbReference type="EMBL" id="EXJ78804.1"/>
    </source>
</evidence>
<gene>
    <name evidence="7" type="ORF">A1O1_09206</name>
</gene>
<dbReference type="FunFam" id="3.30.300.30:FF:000015">
    <property type="entry name" value="Nonribosomal peptide synthase SidD"/>
    <property type="match status" value="1"/>
</dbReference>
<reference evidence="7 8" key="1">
    <citation type="submission" date="2013-03" db="EMBL/GenBank/DDBJ databases">
        <title>The Genome Sequence of Capronia coronata CBS 617.96.</title>
        <authorList>
            <consortium name="The Broad Institute Genomics Platform"/>
            <person name="Cuomo C."/>
            <person name="de Hoog S."/>
            <person name="Gorbushina A."/>
            <person name="Walker B."/>
            <person name="Young S.K."/>
            <person name="Zeng Q."/>
            <person name="Gargeya S."/>
            <person name="Fitzgerald M."/>
            <person name="Haas B."/>
            <person name="Abouelleil A."/>
            <person name="Allen A.W."/>
            <person name="Alvarado L."/>
            <person name="Arachchi H.M."/>
            <person name="Berlin A.M."/>
            <person name="Chapman S.B."/>
            <person name="Gainer-Dewar J."/>
            <person name="Goldberg J."/>
            <person name="Griggs A."/>
            <person name="Gujja S."/>
            <person name="Hansen M."/>
            <person name="Howarth C."/>
            <person name="Imamovic A."/>
            <person name="Ireland A."/>
            <person name="Larimer J."/>
            <person name="McCowan C."/>
            <person name="Murphy C."/>
            <person name="Pearson M."/>
            <person name="Poon T.W."/>
            <person name="Priest M."/>
            <person name="Roberts A."/>
            <person name="Saif S."/>
            <person name="Shea T."/>
            <person name="Sisk P."/>
            <person name="Sykes S."/>
            <person name="Wortman J."/>
            <person name="Nusbaum C."/>
            <person name="Birren B."/>
        </authorList>
    </citation>
    <scope>NUCLEOTIDE SEQUENCE [LARGE SCALE GENOMIC DNA]</scope>
    <source>
        <strain evidence="7 8">CBS 617.96</strain>
    </source>
</reference>
<dbReference type="Gene3D" id="1.10.1200.10">
    <property type="entry name" value="ACP-like"/>
    <property type="match status" value="2"/>
</dbReference>
<dbReference type="CDD" id="cd19542">
    <property type="entry name" value="CT_NRPS-like"/>
    <property type="match status" value="1"/>
</dbReference>
<dbReference type="CDD" id="cd19545">
    <property type="entry name" value="FUM14_C_NRPS-like"/>
    <property type="match status" value="1"/>
</dbReference>
<dbReference type="GO" id="GO:0043041">
    <property type="term" value="P:amino acid activation for nonribosomal peptide biosynthetic process"/>
    <property type="evidence" value="ECO:0007669"/>
    <property type="project" value="TreeGrafter"/>
</dbReference>
<dbReference type="InterPro" id="IPR042099">
    <property type="entry name" value="ANL_N_sf"/>
</dbReference>
<dbReference type="Proteomes" id="UP000019484">
    <property type="component" value="Unassembled WGS sequence"/>
</dbReference>
<dbReference type="Gene3D" id="3.30.559.30">
    <property type="entry name" value="Nonribosomal peptide synthetase, condensation domain"/>
    <property type="match status" value="2"/>
</dbReference>
<dbReference type="RefSeq" id="XP_007728252.1">
    <property type="nucleotide sequence ID" value="XM_007730062.1"/>
</dbReference>
<name>W9Y8T2_9EURO</name>
<evidence type="ECO:0000256" key="3">
    <source>
        <dbReference type="ARBA" id="ARBA00022598"/>
    </source>
</evidence>
<comment type="similarity">
    <text evidence="4">Belongs to the NRP synthetase family.</text>
</comment>
<dbReference type="PROSITE" id="PS50075">
    <property type="entry name" value="CARRIER"/>
    <property type="match status" value="2"/>
</dbReference>
<feature type="region of interest" description="Disordered" evidence="5">
    <location>
        <begin position="1"/>
        <end position="20"/>
    </location>
</feature>
<dbReference type="STRING" id="1182541.W9Y8T2"/>
<dbReference type="PROSITE" id="PS00012">
    <property type="entry name" value="PHOSPHOPANTETHEINE"/>
    <property type="match status" value="2"/>
</dbReference>
<dbReference type="InterPro" id="IPR009081">
    <property type="entry name" value="PP-bd_ACP"/>
</dbReference>
<dbReference type="InterPro" id="IPR020845">
    <property type="entry name" value="AMP-binding_CS"/>
</dbReference>